<keyword evidence="7 14" id="KW-0812">Transmembrane</keyword>
<evidence type="ECO:0000256" key="1">
    <source>
        <dbReference type="ARBA" id="ARBA00004477"/>
    </source>
</evidence>
<organism evidence="15 16">
    <name type="scientific">Apiospora saccharicola</name>
    <dbReference type="NCBI Taxonomy" id="335842"/>
    <lineage>
        <taxon>Eukaryota</taxon>
        <taxon>Fungi</taxon>
        <taxon>Dikarya</taxon>
        <taxon>Ascomycota</taxon>
        <taxon>Pezizomycotina</taxon>
        <taxon>Sordariomycetes</taxon>
        <taxon>Xylariomycetidae</taxon>
        <taxon>Amphisphaeriales</taxon>
        <taxon>Apiosporaceae</taxon>
        <taxon>Apiospora</taxon>
    </lineage>
</organism>
<evidence type="ECO:0000256" key="13">
    <source>
        <dbReference type="ARBA" id="ARBA00093457"/>
    </source>
</evidence>
<feature type="transmembrane region" description="Helical" evidence="14">
    <location>
        <begin position="183"/>
        <end position="204"/>
    </location>
</feature>
<comment type="catalytic activity">
    <reaction evidence="12 14">
        <text>an alpha-D-Man-(1-&gt;2)-alpha-D-Man-(1-&gt;2)-alpha-D-Man-(1-&gt;3)-[alpha-D-Man-(1-&gt;6)]-beta-D-Man-(1-&gt;4)-beta-D-GlcNAc-(1-&gt;4)-alpha-D-GlcNAc-diphospho-di-trans,poly-cis-dolichol + a di-trans,poly-cis-dolichyl beta-D-mannosyl phosphate = an alpha-D-Man-(1-&gt;2)-alpha-D-Man-(1-&gt;2)-alpha-D-Man-(1-&gt;3)-[alpha-D-Man-(1-&gt;3)-alpha-D-Man-(1-&gt;6)]-beta-D-Man-(1-&gt;4)-beta-D-GlcNAc-(1-&gt;4)-alpha-D-GlcNAc-diphospho-di-trans,poly-cis-dolichol + a di-trans,poly-cis-dolichyl phosphate + H(+)</text>
        <dbReference type="Rhea" id="RHEA:29527"/>
        <dbReference type="Rhea" id="RHEA-COMP:19498"/>
        <dbReference type="Rhea" id="RHEA-COMP:19501"/>
        <dbReference type="Rhea" id="RHEA-COMP:19516"/>
        <dbReference type="Rhea" id="RHEA-COMP:19517"/>
        <dbReference type="ChEBI" id="CHEBI:15378"/>
        <dbReference type="ChEBI" id="CHEBI:57683"/>
        <dbReference type="ChEBI" id="CHEBI:58211"/>
        <dbReference type="ChEBI" id="CHEBI:132515"/>
        <dbReference type="ChEBI" id="CHEBI:132516"/>
        <dbReference type="EC" id="2.4.1.258"/>
    </reaction>
    <physiologicalReaction direction="left-to-right" evidence="12 14">
        <dbReference type="Rhea" id="RHEA:29528"/>
    </physiologicalReaction>
</comment>
<feature type="transmembrane region" description="Helical" evidence="14">
    <location>
        <begin position="29"/>
        <end position="47"/>
    </location>
</feature>
<evidence type="ECO:0000256" key="4">
    <source>
        <dbReference type="ARBA" id="ARBA00015561"/>
    </source>
</evidence>
<reference evidence="15 16" key="1">
    <citation type="submission" date="2023-01" db="EMBL/GenBank/DDBJ databases">
        <title>Analysis of 21 Apiospora genomes using comparative genomics revels a genus with tremendous synthesis potential of carbohydrate active enzymes and secondary metabolites.</title>
        <authorList>
            <person name="Sorensen T."/>
        </authorList>
    </citation>
    <scope>NUCLEOTIDE SEQUENCE [LARGE SCALE GENOMIC DNA]</scope>
    <source>
        <strain evidence="15 16">CBS 83171</strain>
    </source>
</reference>
<dbReference type="InterPro" id="IPR007873">
    <property type="entry name" value="Glycosyltransferase_ALG3"/>
</dbReference>
<evidence type="ECO:0000256" key="14">
    <source>
        <dbReference type="RuleBase" id="RU364047"/>
    </source>
</evidence>
<comment type="caution">
    <text evidence="15">The sequence shown here is derived from an EMBL/GenBank/DDBJ whole genome shotgun (WGS) entry which is preliminary data.</text>
</comment>
<keyword evidence="5 14" id="KW-0328">Glycosyltransferase</keyword>
<feature type="transmembrane region" description="Helical" evidence="14">
    <location>
        <begin position="211"/>
        <end position="237"/>
    </location>
</feature>
<keyword evidence="8 14" id="KW-0256">Endoplasmic reticulum</keyword>
<protein>
    <recommendedName>
        <fullName evidence="4 14">Dol-P-Man:Man(5)GlcNAc(2)-PP-Dol alpha-1,3-mannosyltransferase</fullName>
        <ecNumber evidence="3 14">2.4.1.258</ecNumber>
    </recommendedName>
    <alternativeName>
        <fullName evidence="14">Dol-P-Man-dependent alpha(1-3)-mannosyltransferase</fullName>
    </alternativeName>
</protein>
<dbReference type="PANTHER" id="PTHR12646">
    <property type="entry name" value="NOT56 - RELATED"/>
    <property type="match status" value="1"/>
</dbReference>
<dbReference type="Proteomes" id="UP001446871">
    <property type="component" value="Unassembled WGS sequence"/>
</dbReference>
<comment type="similarity">
    <text evidence="13">Belongs to the glycosyltransferase ALG3 family.</text>
</comment>
<evidence type="ECO:0000256" key="3">
    <source>
        <dbReference type="ARBA" id="ARBA00011964"/>
    </source>
</evidence>
<evidence type="ECO:0000256" key="11">
    <source>
        <dbReference type="ARBA" id="ARBA00044743"/>
    </source>
</evidence>
<name>A0ABR1UMU3_9PEZI</name>
<evidence type="ECO:0000256" key="8">
    <source>
        <dbReference type="ARBA" id="ARBA00022824"/>
    </source>
</evidence>
<evidence type="ECO:0000256" key="5">
    <source>
        <dbReference type="ARBA" id="ARBA00022676"/>
    </source>
</evidence>
<keyword evidence="10 14" id="KW-0472">Membrane</keyword>
<accession>A0ABR1UMU3</accession>
<gene>
    <name evidence="15" type="ORF">PG996_010157</name>
</gene>
<feature type="transmembrane region" description="Helical" evidence="14">
    <location>
        <begin position="144"/>
        <end position="163"/>
    </location>
</feature>
<evidence type="ECO:0000256" key="12">
    <source>
        <dbReference type="ARBA" id="ARBA00049506"/>
    </source>
</evidence>
<evidence type="ECO:0000256" key="9">
    <source>
        <dbReference type="ARBA" id="ARBA00022989"/>
    </source>
</evidence>
<dbReference type="Pfam" id="PF05208">
    <property type="entry name" value="ALG3"/>
    <property type="match status" value="1"/>
</dbReference>
<feature type="transmembrane region" description="Helical" evidence="14">
    <location>
        <begin position="385"/>
        <end position="406"/>
    </location>
</feature>
<dbReference type="EC" id="2.4.1.258" evidence="3 14"/>
<evidence type="ECO:0000256" key="10">
    <source>
        <dbReference type="ARBA" id="ARBA00023136"/>
    </source>
</evidence>
<dbReference type="EMBL" id="JAQQWM010000006">
    <property type="protein sequence ID" value="KAK8060227.1"/>
    <property type="molecule type" value="Genomic_DNA"/>
</dbReference>
<evidence type="ECO:0000313" key="16">
    <source>
        <dbReference type="Proteomes" id="UP001446871"/>
    </source>
</evidence>
<comment type="subcellular location">
    <subcellularLocation>
        <location evidence="1 14">Endoplasmic reticulum membrane</location>
        <topology evidence="1 14">Multi-pass membrane protein</topology>
    </subcellularLocation>
</comment>
<sequence>MADHQPGLVARARNLVFDVANRRHVLSKLVPVGLFFLDAVLCALIIWKVPCKLHCTAEPNLTRNPPSWNSRRSKLLTRECPADTEIDWKAYMEQVAQYVSGERDYTAIKGGTGPLVYPAAHVYTYHALYNLTNEGKDIVLAQELFAGLYMVTLALVMMCYWKAKVPPYVFPLLIASKRLHSIFVLRCFNDCFAVFFFWATIFCFQRKAWTLGCLAFTWGLGIKMTLLLILPAVGVILLQGRGFAGALRSAAIIAQVQFVIGIPFLRENAHGYLSRAFELSRQFFFKWTVNWRFVGEDVFLSRPFSLLLLGSHITVLVTFAIQKWLKPSRKSLAAIVAPILQFHSPFSAQEEPMVASGVTSTYIMTTILTANIIGLLFARSLHYQFYSYIAWATPYLLWRSGAHPIFQYVLWAVQEWAWNVFPSTPVSSGVVIAAMVITTASSWFAANKDFDSVPQIFPKPNKS</sequence>
<evidence type="ECO:0000256" key="7">
    <source>
        <dbReference type="ARBA" id="ARBA00022692"/>
    </source>
</evidence>
<feature type="transmembrane region" description="Helical" evidence="14">
    <location>
        <begin position="353"/>
        <end position="378"/>
    </location>
</feature>
<evidence type="ECO:0000313" key="15">
    <source>
        <dbReference type="EMBL" id="KAK8060227.1"/>
    </source>
</evidence>
<keyword evidence="9 14" id="KW-1133">Transmembrane helix</keyword>
<evidence type="ECO:0000256" key="2">
    <source>
        <dbReference type="ARBA" id="ARBA00004922"/>
    </source>
</evidence>
<feature type="transmembrane region" description="Helical" evidence="14">
    <location>
        <begin position="306"/>
        <end position="325"/>
    </location>
</feature>
<proteinExistence type="inferred from homology"/>
<feature type="transmembrane region" description="Helical" evidence="14">
    <location>
        <begin position="426"/>
        <end position="446"/>
    </location>
</feature>
<keyword evidence="16" id="KW-1185">Reference proteome</keyword>
<comment type="pathway">
    <text evidence="2 14">Protein modification; protein glycosylation.</text>
</comment>
<comment type="function">
    <text evidence="11 14">Dol-P-Man:Man(5)GlcNAc(2)-PP-Dol alpha-1,3-mannosyltransferase that operates in the biosynthetic pathway of dolichol-linked oligosaccharides, the glycan precursors employed in protein asparagine (N)-glycosylation. The assembly of dolichol-linked oligosaccharides begins on the cytosolic side of the endoplasmic reticulum membrane and finishes in its lumen. The sequential addition of sugars to dolichol pyrophosphate produces dolichol-linked oligosaccharides containing fourteen sugars, including two GlcNAcs, nine mannoses and three glucoses. Once assembled, the oligosaccharide is transferred from the lipid to nascent proteins by oligosaccharyltransferases. In the lumen of the endoplasmic reticulum, adds the first dolichyl beta-D-mannosyl phosphate derived mannose in an alpha-1,3 linkage to Man(5)GlcNAc(2)-PP-dolichol to produce Man(6)GlcNAc(2)-PP-dolichol.</text>
</comment>
<dbReference type="PANTHER" id="PTHR12646:SF0">
    <property type="entry name" value="DOL-P-MAN:MAN(5)GLCNAC(2)-PP-DOL ALPHA-1,3-MANNOSYLTRANSFERASE"/>
    <property type="match status" value="1"/>
</dbReference>
<keyword evidence="6 14" id="KW-0808">Transferase</keyword>
<evidence type="ECO:0000256" key="6">
    <source>
        <dbReference type="ARBA" id="ARBA00022679"/>
    </source>
</evidence>